<comment type="similarity">
    <text evidence="3">Belongs to the acetyltransferase family. RimJ subfamily.</text>
</comment>
<dbReference type="InterPro" id="IPR016181">
    <property type="entry name" value="Acyl_CoA_acyltransferase"/>
</dbReference>
<keyword evidence="6" id="KW-1185">Reference proteome</keyword>
<organism evidence="5 6">
    <name type="scientific">Kistimonas scapharcae</name>
    <dbReference type="NCBI Taxonomy" id="1036133"/>
    <lineage>
        <taxon>Bacteria</taxon>
        <taxon>Pseudomonadati</taxon>
        <taxon>Pseudomonadota</taxon>
        <taxon>Gammaproteobacteria</taxon>
        <taxon>Oceanospirillales</taxon>
        <taxon>Endozoicomonadaceae</taxon>
        <taxon>Kistimonas</taxon>
    </lineage>
</organism>
<dbReference type="InterPro" id="IPR000182">
    <property type="entry name" value="GNAT_dom"/>
</dbReference>
<evidence type="ECO:0000313" key="5">
    <source>
        <dbReference type="EMBL" id="GAA4650192.1"/>
    </source>
</evidence>
<gene>
    <name evidence="5" type="ORF">GCM10023116_24750</name>
</gene>
<reference evidence="6" key="1">
    <citation type="journal article" date="2019" name="Int. J. Syst. Evol. Microbiol.">
        <title>The Global Catalogue of Microorganisms (GCM) 10K type strain sequencing project: providing services to taxonomists for standard genome sequencing and annotation.</title>
        <authorList>
            <consortium name="The Broad Institute Genomics Platform"/>
            <consortium name="The Broad Institute Genome Sequencing Center for Infectious Disease"/>
            <person name="Wu L."/>
            <person name="Ma J."/>
        </authorList>
    </citation>
    <scope>NUCLEOTIDE SEQUENCE [LARGE SCALE GENOMIC DNA]</scope>
    <source>
        <strain evidence="6">JCM 17805</strain>
    </source>
</reference>
<name>A0ABP8V5J8_9GAMM</name>
<evidence type="ECO:0000259" key="4">
    <source>
        <dbReference type="PROSITE" id="PS51186"/>
    </source>
</evidence>
<accession>A0ABP8V5J8</accession>
<dbReference type="Pfam" id="PF13302">
    <property type="entry name" value="Acetyltransf_3"/>
    <property type="match status" value="1"/>
</dbReference>
<comment type="caution">
    <text evidence="5">The sequence shown here is derived from an EMBL/GenBank/DDBJ whole genome shotgun (WGS) entry which is preliminary data.</text>
</comment>
<proteinExistence type="inferred from homology"/>
<dbReference type="EMBL" id="BAABFL010000372">
    <property type="protein sequence ID" value="GAA4650192.1"/>
    <property type="molecule type" value="Genomic_DNA"/>
</dbReference>
<evidence type="ECO:0000313" key="6">
    <source>
        <dbReference type="Proteomes" id="UP001500604"/>
    </source>
</evidence>
<dbReference type="PANTHER" id="PTHR43792:SF8">
    <property type="entry name" value="[RIBOSOMAL PROTEIN US5]-ALANINE N-ACETYLTRANSFERASE"/>
    <property type="match status" value="1"/>
</dbReference>
<feature type="domain" description="N-acetyltransferase" evidence="4">
    <location>
        <begin position="12"/>
        <end position="172"/>
    </location>
</feature>
<evidence type="ECO:0000256" key="1">
    <source>
        <dbReference type="ARBA" id="ARBA00022679"/>
    </source>
</evidence>
<dbReference type="PROSITE" id="PS51186">
    <property type="entry name" value="GNAT"/>
    <property type="match status" value="1"/>
</dbReference>
<sequence length="178" mass="20007">MPEQPILMTERLQLRPFRQSDAKRVQQLAGDHRIADVTQNIPHPYQDGMAEAWISTHESVWQAQCAIIYAITQGQAPDVIIGAISLINLTTLEAELGYWIGVPYWGQGYCSEAAQAIIHYGFNTLSLQRIYCHHLLRNPASGRVMQKAGMHKISNRPASICKNGVEAAVEDYEILNHR</sequence>
<dbReference type="PANTHER" id="PTHR43792">
    <property type="entry name" value="GNAT FAMILY, PUTATIVE (AFU_ORTHOLOGUE AFUA_3G00765)-RELATED-RELATED"/>
    <property type="match status" value="1"/>
</dbReference>
<evidence type="ECO:0000256" key="3">
    <source>
        <dbReference type="ARBA" id="ARBA00038502"/>
    </source>
</evidence>
<dbReference type="Gene3D" id="3.40.630.30">
    <property type="match status" value="1"/>
</dbReference>
<dbReference type="SUPFAM" id="SSF55729">
    <property type="entry name" value="Acyl-CoA N-acyltransferases (Nat)"/>
    <property type="match status" value="1"/>
</dbReference>
<keyword evidence="2" id="KW-0012">Acyltransferase</keyword>
<dbReference type="RefSeq" id="WP_345196299.1">
    <property type="nucleotide sequence ID" value="NZ_BAABFL010000372.1"/>
</dbReference>
<protein>
    <submittedName>
        <fullName evidence="5">GNAT family N-acetyltransferase</fullName>
    </submittedName>
</protein>
<dbReference type="InterPro" id="IPR051531">
    <property type="entry name" value="N-acetyltransferase"/>
</dbReference>
<keyword evidence="1" id="KW-0808">Transferase</keyword>
<dbReference type="Proteomes" id="UP001500604">
    <property type="component" value="Unassembled WGS sequence"/>
</dbReference>
<evidence type="ECO:0000256" key="2">
    <source>
        <dbReference type="ARBA" id="ARBA00023315"/>
    </source>
</evidence>